<accession>A0A8H4J3R1</accession>
<gene>
    <name evidence="6" type="ORF">GTA08_BOTSDO13203</name>
</gene>
<dbReference type="OrthoDB" id="10250282at2759"/>
<feature type="domain" description="CN hydrolase" evidence="5">
    <location>
        <begin position="8"/>
        <end position="287"/>
    </location>
</feature>
<evidence type="ECO:0000313" key="7">
    <source>
        <dbReference type="Proteomes" id="UP000572817"/>
    </source>
</evidence>
<evidence type="ECO:0000313" key="6">
    <source>
        <dbReference type="EMBL" id="KAF4311227.1"/>
    </source>
</evidence>
<name>A0A8H4J3R1_9PEZI</name>
<dbReference type="AlphaFoldDB" id="A0A8H4J3R1"/>
<dbReference type="PROSITE" id="PS50263">
    <property type="entry name" value="CN_HYDROLASE"/>
    <property type="match status" value="1"/>
</dbReference>
<evidence type="ECO:0000256" key="4">
    <source>
        <dbReference type="SAM" id="MobiDB-lite"/>
    </source>
</evidence>
<dbReference type="InterPro" id="IPR044149">
    <property type="entry name" value="Nitrilases_CHs"/>
</dbReference>
<dbReference type="Proteomes" id="UP000572817">
    <property type="component" value="Unassembled WGS sequence"/>
</dbReference>
<reference evidence="6" key="1">
    <citation type="submission" date="2020-04" db="EMBL/GenBank/DDBJ databases">
        <title>Genome Assembly and Annotation of Botryosphaeria dothidea sdau 11-99, a Latent Pathogen of Apple Fruit Ring Rot in China.</title>
        <authorList>
            <person name="Yu C."/>
            <person name="Diao Y."/>
            <person name="Lu Q."/>
            <person name="Zhao J."/>
            <person name="Cui S."/>
            <person name="Peng C."/>
            <person name="He B."/>
            <person name="Liu H."/>
        </authorList>
    </citation>
    <scope>NUCLEOTIDE SEQUENCE [LARGE SCALE GENOMIC DNA]</scope>
    <source>
        <strain evidence="6">Sdau11-99</strain>
    </source>
</reference>
<dbReference type="InterPro" id="IPR000132">
    <property type="entry name" value="Nitrilase/CN_hydratase_CS"/>
</dbReference>
<dbReference type="CDD" id="cd07564">
    <property type="entry name" value="nitrilases_CHs"/>
    <property type="match status" value="1"/>
</dbReference>
<evidence type="ECO:0000256" key="3">
    <source>
        <dbReference type="PROSITE-ProRule" id="PRU10139"/>
    </source>
</evidence>
<dbReference type="InterPro" id="IPR036526">
    <property type="entry name" value="C-N_Hydrolase_sf"/>
</dbReference>
<dbReference type="PROSITE" id="PS00921">
    <property type="entry name" value="NITRIL_CHT_2"/>
    <property type="match status" value="1"/>
</dbReference>
<dbReference type="PANTHER" id="PTHR46044">
    <property type="entry name" value="NITRILASE"/>
    <property type="match status" value="1"/>
</dbReference>
<dbReference type="GO" id="GO:0016836">
    <property type="term" value="F:hydro-lyase activity"/>
    <property type="evidence" value="ECO:0007669"/>
    <property type="project" value="UniProtKB-ARBA"/>
</dbReference>
<feature type="region of interest" description="Disordered" evidence="4">
    <location>
        <begin position="341"/>
        <end position="365"/>
    </location>
</feature>
<keyword evidence="2" id="KW-0378">Hydrolase</keyword>
<comment type="similarity">
    <text evidence="1">Belongs to the carbon-nitrogen hydrolase superfamily. Nitrilase family.</text>
</comment>
<proteinExistence type="inferred from homology"/>
<dbReference type="PROSITE" id="PS00920">
    <property type="entry name" value="NITRIL_CHT_1"/>
    <property type="match status" value="1"/>
</dbReference>
<dbReference type="SUPFAM" id="SSF56317">
    <property type="entry name" value="Carbon-nitrogen hydrolase"/>
    <property type="match status" value="1"/>
</dbReference>
<dbReference type="FunFam" id="3.60.110.10:FF:000011">
    <property type="entry name" value="Cyanide hydratase"/>
    <property type="match status" value="1"/>
</dbReference>
<dbReference type="PANTHER" id="PTHR46044:SF4">
    <property type="entry name" value="CYANIDE HYDRATASE"/>
    <property type="match status" value="1"/>
</dbReference>
<keyword evidence="7" id="KW-1185">Reference proteome</keyword>
<dbReference type="Gene3D" id="3.60.110.10">
    <property type="entry name" value="Carbon-nitrogen hydrolase"/>
    <property type="match status" value="1"/>
</dbReference>
<evidence type="ECO:0000256" key="2">
    <source>
        <dbReference type="ARBA" id="ARBA00022801"/>
    </source>
</evidence>
<dbReference type="InterPro" id="IPR003010">
    <property type="entry name" value="C-N_Hydrolase"/>
</dbReference>
<comment type="caution">
    <text evidence="6">The sequence shown here is derived from an EMBL/GenBank/DDBJ whole genome shotgun (WGS) entry which is preliminary data.</text>
</comment>
<dbReference type="Pfam" id="PF00795">
    <property type="entry name" value="CN_hydrolase"/>
    <property type="match status" value="1"/>
</dbReference>
<organism evidence="6 7">
    <name type="scientific">Botryosphaeria dothidea</name>
    <dbReference type="NCBI Taxonomy" id="55169"/>
    <lineage>
        <taxon>Eukaryota</taxon>
        <taxon>Fungi</taxon>
        <taxon>Dikarya</taxon>
        <taxon>Ascomycota</taxon>
        <taxon>Pezizomycotina</taxon>
        <taxon>Dothideomycetes</taxon>
        <taxon>Dothideomycetes incertae sedis</taxon>
        <taxon>Botryosphaeriales</taxon>
        <taxon>Botryosphaeriaceae</taxon>
        <taxon>Botryosphaeria</taxon>
    </lineage>
</organism>
<evidence type="ECO:0000259" key="5">
    <source>
        <dbReference type="PROSITE" id="PS50263"/>
    </source>
</evidence>
<protein>
    <submittedName>
        <fullName evidence="6">Cyanide hydratase</fullName>
    </submittedName>
</protein>
<evidence type="ECO:0000256" key="1">
    <source>
        <dbReference type="ARBA" id="ARBA00008129"/>
    </source>
</evidence>
<sequence>MPAHITKYKAAAVVTEPGWFDLELGVQKTIHWINEAGRTGCKLIGFPETWIPGYPYWLWKVNYLQSLPMIKVYRENSLRVDSEEMRSIRHAARENQIYVSMGFSEIDYATCFLAQVLIAPNGDIINHRRKIKPSHVEKLIYGDGAGDTFMSVTDTDIGRLGQLNCWENMNPFLKCLNVSCGEQIHIAAWPVAPADACRIAPDPATNTGEQWADMITPAYAAEVGTWVLAPFQRLSVDGIKKNTPAGVEPETDPSPYNAWSRIFAPDGSCVARADQDFDGLLMADIDLNETHIPKAIIDYGGHYMRPDLIRLLVDTRRKELVTEADPDGTIATYSTRERLGLHLPLEPPNPRNEKTGMFGATKPTNGVKSPLITKVPLRA</sequence>
<dbReference type="EMBL" id="WWBZ02000011">
    <property type="protein sequence ID" value="KAF4311227.1"/>
    <property type="molecule type" value="Genomic_DNA"/>
</dbReference>
<dbReference type="GO" id="GO:0000257">
    <property type="term" value="F:nitrilase activity"/>
    <property type="evidence" value="ECO:0007669"/>
    <property type="project" value="UniProtKB-ARBA"/>
</dbReference>
<feature type="active site" description="Proton acceptor" evidence="3">
    <location>
        <position position="48"/>
    </location>
</feature>